<evidence type="ECO:0000313" key="5">
    <source>
        <dbReference type="Proteomes" id="UP000275281"/>
    </source>
</evidence>
<keyword evidence="2" id="KW-1133">Transmembrane helix</keyword>
<comment type="caution">
    <text evidence="4">The sequence shown here is derived from an EMBL/GenBank/DDBJ whole genome shotgun (WGS) entry which is preliminary data.</text>
</comment>
<name>A0A3N5YQ74_9ALTE</name>
<keyword evidence="5" id="KW-1185">Reference proteome</keyword>
<dbReference type="InterPro" id="IPR002035">
    <property type="entry name" value="VWF_A"/>
</dbReference>
<feature type="domain" description="VWFA" evidence="3">
    <location>
        <begin position="150"/>
        <end position="270"/>
    </location>
</feature>
<evidence type="ECO:0000313" key="4">
    <source>
        <dbReference type="EMBL" id="RPJ68171.1"/>
    </source>
</evidence>
<proteinExistence type="predicted"/>
<keyword evidence="1" id="KW-0175">Coiled coil</keyword>
<dbReference type="InterPro" id="IPR036465">
    <property type="entry name" value="vWFA_dom_sf"/>
</dbReference>
<dbReference type="AlphaFoldDB" id="A0A3N5YQ74"/>
<dbReference type="Proteomes" id="UP000275281">
    <property type="component" value="Unassembled WGS sequence"/>
</dbReference>
<feature type="coiled-coil region" evidence="1">
    <location>
        <begin position="45"/>
        <end position="114"/>
    </location>
</feature>
<feature type="transmembrane region" description="Helical" evidence="2">
    <location>
        <begin position="12"/>
        <end position="32"/>
    </location>
</feature>
<dbReference type="OrthoDB" id="185358at2"/>
<protein>
    <submittedName>
        <fullName evidence="4">VWA domain-containing protein</fullName>
    </submittedName>
</protein>
<dbReference type="Gene3D" id="3.40.50.410">
    <property type="entry name" value="von Willebrand factor, type A domain"/>
    <property type="match status" value="1"/>
</dbReference>
<organism evidence="4 5">
    <name type="scientific">Alteromonas sediminis</name>
    <dbReference type="NCBI Taxonomy" id="2259342"/>
    <lineage>
        <taxon>Bacteria</taxon>
        <taxon>Pseudomonadati</taxon>
        <taxon>Pseudomonadota</taxon>
        <taxon>Gammaproteobacteria</taxon>
        <taxon>Alteromonadales</taxon>
        <taxon>Alteromonadaceae</taxon>
        <taxon>Alteromonas/Salinimonas group</taxon>
        <taxon>Alteromonas</taxon>
    </lineage>
</organism>
<dbReference type="Pfam" id="PF13519">
    <property type="entry name" value="VWA_2"/>
    <property type="match status" value="1"/>
</dbReference>
<dbReference type="RefSeq" id="WP_124026173.1">
    <property type="nucleotide sequence ID" value="NZ_JBHRSN010000005.1"/>
</dbReference>
<keyword evidence="2" id="KW-0812">Transmembrane</keyword>
<reference evidence="4 5" key="1">
    <citation type="submission" date="2018-11" db="EMBL/GenBank/DDBJ databases">
        <authorList>
            <person name="Ye M.-Q."/>
            <person name="Du Z.-J."/>
        </authorList>
    </citation>
    <scope>NUCLEOTIDE SEQUENCE [LARGE SCALE GENOMIC DNA]</scope>
    <source>
        <strain evidence="4 5">U0105</strain>
    </source>
</reference>
<dbReference type="SUPFAM" id="SSF53300">
    <property type="entry name" value="vWA-like"/>
    <property type="match status" value="1"/>
</dbReference>
<dbReference type="EMBL" id="RPOK01000001">
    <property type="protein sequence ID" value="RPJ68171.1"/>
    <property type="molecule type" value="Genomic_DNA"/>
</dbReference>
<evidence type="ECO:0000256" key="1">
    <source>
        <dbReference type="SAM" id="Coils"/>
    </source>
</evidence>
<keyword evidence="2" id="KW-0472">Membrane</keyword>
<dbReference type="CDD" id="cd00198">
    <property type="entry name" value="vWFA"/>
    <property type="match status" value="1"/>
</dbReference>
<accession>A0A3N5YQ74</accession>
<gene>
    <name evidence="4" type="ORF">DRW07_01820</name>
</gene>
<evidence type="ECO:0000259" key="3">
    <source>
        <dbReference type="Pfam" id="PF13519"/>
    </source>
</evidence>
<evidence type="ECO:0000256" key="2">
    <source>
        <dbReference type="SAM" id="Phobius"/>
    </source>
</evidence>
<sequence>MVKRRQEEGFNLSFLDVMACGLGAVLMILILVKFQGHSSMPDTEVERLEQALAAQSAEKSQQQSALTLRRQSLKEATATQDDLTQKITSLRSKLQDTQNAINDEKAIIAELEQAIAAAAPEQADDPIELVSKGEEKYLIGLSIQGTNIGILLDTSASMTDDDVVSIIRRKIANDEVKKQGPKWKRSVNVAKWMLARLPTQANVSVVSFNKEAKVLGQNKINQADDSTQLATLLSEIDELVPTHGTDLSRALQTITAAMPTLSHLYVITDGLPTLLSEGSGFQESRGCRPVSGNDTTITGDCRMRLFLHAFKQHAPKVPTSIVLLPLEGDSQAQAAYWDWADISGGTMISPAGNWP</sequence>